<dbReference type="EMBL" id="JBEDUW010000007">
    <property type="protein sequence ID" value="KAK9912657.1"/>
    <property type="molecule type" value="Genomic_DNA"/>
</dbReference>
<dbReference type="InterPro" id="IPR024599">
    <property type="entry name" value="RB_N"/>
</dbReference>
<dbReference type="SMART" id="SM01367">
    <property type="entry name" value="DUF3452"/>
    <property type="match status" value="1"/>
</dbReference>
<proteinExistence type="predicted"/>
<evidence type="ECO:0000313" key="3">
    <source>
        <dbReference type="EMBL" id="KAK9912657.1"/>
    </source>
</evidence>
<dbReference type="PANTHER" id="PTHR13742:SF17">
    <property type="entry name" value="RE32990P-RELATED"/>
    <property type="match status" value="1"/>
</dbReference>
<sequence>MEHLKKPNDSGFPAKLNIVDFFKELPQFVVKAGPILSNLYGIDWESKLEAKELQANFVYLSLLSKYFKRAYREFFLTSDATFDKQLTVASGTGYVSEYHRFGWLLFLALRVHVFGRVKDLVTCTNGLVSILAILIIHVPVRFRNFSIHDSPRFVRKGNKGVDLLASLCNTYDTSEDELRKTMEKANTLISELLKKKPCLASECKNDNLKYIDTDGLTYFEGLMEEPSIVIQLDILEKDHDDAIRNNGELDERVLSMRRTAYLVPGSLSGGSLNLSGVKRKFDSIASPTKTITSPLSPHRSPASHVNGGANSKMAATPVSTAMTTAKLAQDLYFSTSVKTLTRA</sequence>
<feature type="domain" description="Retinoblastoma-associated protein N-terminal" evidence="2">
    <location>
        <begin position="2"/>
        <end position="137"/>
    </location>
</feature>
<dbReference type="PANTHER" id="PTHR13742">
    <property type="entry name" value="RETINOBLASTOMA-ASSOCIATED PROTEIN RB -RELATED"/>
    <property type="match status" value="1"/>
</dbReference>
<reference evidence="3 4" key="1">
    <citation type="journal article" date="2023" name="G3 (Bethesda)">
        <title>A chromosome-length genome assembly and annotation of blackberry (Rubus argutus, cv. 'Hillquist').</title>
        <authorList>
            <person name="Bruna T."/>
            <person name="Aryal R."/>
            <person name="Dudchenko O."/>
            <person name="Sargent D.J."/>
            <person name="Mead D."/>
            <person name="Buti M."/>
            <person name="Cavallini A."/>
            <person name="Hytonen T."/>
            <person name="Andres J."/>
            <person name="Pham M."/>
            <person name="Weisz D."/>
            <person name="Mascagni F."/>
            <person name="Usai G."/>
            <person name="Natali L."/>
            <person name="Bassil N."/>
            <person name="Fernandez G.E."/>
            <person name="Lomsadze A."/>
            <person name="Armour M."/>
            <person name="Olukolu B."/>
            <person name="Poorten T."/>
            <person name="Britton C."/>
            <person name="Davik J."/>
            <person name="Ashrafi H."/>
            <person name="Aiden E.L."/>
            <person name="Borodovsky M."/>
            <person name="Worthington M."/>
        </authorList>
    </citation>
    <scope>NUCLEOTIDE SEQUENCE [LARGE SCALE GENOMIC DNA]</scope>
    <source>
        <strain evidence="3">PI 553951</strain>
    </source>
</reference>
<name>A0AAW1VZV6_RUBAR</name>
<dbReference type="GO" id="GO:2000134">
    <property type="term" value="P:negative regulation of G1/S transition of mitotic cell cycle"/>
    <property type="evidence" value="ECO:0007669"/>
    <property type="project" value="TreeGrafter"/>
</dbReference>
<dbReference type="GO" id="GO:0005667">
    <property type="term" value="C:transcription regulator complex"/>
    <property type="evidence" value="ECO:0007669"/>
    <property type="project" value="TreeGrafter"/>
</dbReference>
<dbReference type="FunFam" id="1.10.472.140:FF:000003">
    <property type="entry name" value="Retinoblastoma-related protein 1"/>
    <property type="match status" value="1"/>
</dbReference>
<dbReference type="InterPro" id="IPR028309">
    <property type="entry name" value="RB_fam"/>
</dbReference>
<evidence type="ECO:0000256" key="1">
    <source>
        <dbReference type="SAM" id="MobiDB-lite"/>
    </source>
</evidence>
<comment type="caution">
    <text evidence="3">The sequence shown here is derived from an EMBL/GenBank/DDBJ whole genome shotgun (WGS) entry which is preliminary data.</text>
</comment>
<keyword evidence="4" id="KW-1185">Reference proteome</keyword>
<protein>
    <recommendedName>
        <fullName evidence="2">Retinoblastoma-associated protein N-terminal domain-containing protein</fullName>
    </recommendedName>
</protein>
<gene>
    <name evidence="3" type="ORF">M0R45_036509</name>
</gene>
<dbReference type="Gene3D" id="1.10.472.140">
    <property type="match status" value="1"/>
</dbReference>
<dbReference type="Pfam" id="PF11934">
    <property type="entry name" value="DUF3452"/>
    <property type="match status" value="1"/>
</dbReference>
<accession>A0AAW1VZV6</accession>
<dbReference type="GO" id="GO:0000977">
    <property type="term" value="F:RNA polymerase II transcription regulatory region sequence-specific DNA binding"/>
    <property type="evidence" value="ECO:0007669"/>
    <property type="project" value="TreeGrafter"/>
</dbReference>
<dbReference type="GO" id="GO:0030154">
    <property type="term" value="P:cell differentiation"/>
    <property type="evidence" value="ECO:0007669"/>
    <property type="project" value="TreeGrafter"/>
</dbReference>
<feature type="region of interest" description="Disordered" evidence="1">
    <location>
        <begin position="288"/>
        <end position="309"/>
    </location>
</feature>
<dbReference type="GO" id="GO:0000785">
    <property type="term" value="C:chromatin"/>
    <property type="evidence" value="ECO:0007669"/>
    <property type="project" value="TreeGrafter"/>
</dbReference>
<evidence type="ECO:0000259" key="2">
    <source>
        <dbReference type="SMART" id="SM01367"/>
    </source>
</evidence>
<organism evidence="3 4">
    <name type="scientific">Rubus argutus</name>
    <name type="common">Southern blackberry</name>
    <dbReference type="NCBI Taxonomy" id="59490"/>
    <lineage>
        <taxon>Eukaryota</taxon>
        <taxon>Viridiplantae</taxon>
        <taxon>Streptophyta</taxon>
        <taxon>Embryophyta</taxon>
        <taxon>Tracheophyta</taxon>
        <taxon>Spermatophyta</taxon>
        <taxon>Magnoliopsida</taxon>
        <taxon>eudicotyledons</taxon>
        <taxon>Gunneridae</taxon>
        <taxon>Pentapetalae</taxon>
        <taxon>rosids</taxon>
        <taxon>fabids</taxon>
        <taxon>Rosales</taxon>
        <taxon>Rosaceae</taxon>
        <taxon>Rosoideae</taxon>
        <taxon>Rosoideae incertae sedis</taxon>
        <taxon>Rubus</taxon>
    </lineage>
</organism>
<dbReference type="Proteomes" id="UP001457282">
    <property type="component" value="Unassembled WGS sequence"/>
</dbReference>
<evidence type="ECO:0000313" key="4">
    <source>
        <dbReference type="Proteomes" id="UP001457282"/>
    </source>
</evidence>
<dbReference type="AlphaFoldDB" id="A0AAW1VZV6"/>
<dbReference type="GO" id="GO:0006357">
    <property type="term" value="P:regulation of transcription by RNA polymerase II"/>
    <property type="evidence" value="ECO:0007669"/>
    <property type="project" value="InterPro"/>
</dbReference>